<protein>
    <recommendedName>
        <fullName evidence="3">ER membrane protein complex subunit 10</fullName>
    </recommendedName>
</protein>
<dbReference type="Proteomes" id="UP000015103">
    <property type="component" value="Unassembled WGS sequence"/>
</dbReference>
<comment type="subcellular location">
    <subcellularLocation>
        <location evidence="1">Endoplasmic reticulum membrane</location>
        <topology evidence="1">Single-pass type I membrane protein</topology>
    </subcellularLocation>
</comment>
<dbReference type="eggNOG" id="KOG0979">
    <property type="taxonomic scope" value="Eukaryota"/>
</dbReference>
<comment type="similarity">
    <text evidence="2">Belongs to the EMC10 family.</text>
</comment>
<keyword evidence="6" id="KW-0256">Endoplasmic reticulum</keyword>
<keyword evidence="10" id="KW-1185">Reference proteome</keyword>
<evidence type="ECO:0000256" key="8">
    <source>
        <dbReference type="ARBA" id="ARBA00023136"/>
    </source>
</evidence>
<dbReference type="FunCoup" id="T1HLS7">
    <property type="interactions" value="542"/>
</dbReference>
<dbReference type="RefSeq" id="XP_073990534.1">
    <property type="nucleotide sequence ID" value="XM_074134433.1"/>
</dbReference>
<keyword evidence="8" id="KW-0472">Membrane</keyword>
<name>T1HLS7_RHOPR</name>
<evidence type="ECO:0000256" key="4">
    <source>
        <dbReference type="ARBA" id="ARBA00022692"/>
    </source>
</evidence>
<dbReference type="OMA" id="WITIELQ"/>
<dbReference type="CDD" id="cd22209">
    <property type="entry name" value="EMC10"/>
    <property type="match status" value="1"/>
</dbReference>
<accession>T1HLS7</accession>
<dbReference type="VEuPathDB" id="VectorBase:RPRC005001"/>
<evidence type="ECO:0000313" key="9">
    <source>
        <dbReference type="EnsemblMetazoa" id="RPRC005001-PA"/>
    </source>
</evidence>
<evidence type="ECO:0000256" key="3">
    <source>
        <dbReference type="ARBA" id="ARBA00020105"/>
    </source>
</evidence>
<keyword evidence="5" id="KW-0732">Signal</keyword>
<dbReference type="PANTHER" id="PTHR21397">
    <property type="entry name" value="CHROMATIN COMPLEXES SUBUNIT BAP18-RELATED"/>
    <property type="match status" value="1"/>
</dbReference>
<evidence type="ECO:0000256" key="5">
    <source>
        <dbReference type="ARBA" id="ARBA00022729"/>
    </source>
</evidence>
<reference evidence="9" key="1">
    <citation type="submission" date="2015-05" db="UniProtKB">
        <authorList>
            <consortium name="EnsemblMetazoa"/>
        </authorList>
    </citation>
    <scope>IDENTIFICATION</scope>
</reference>
<evidence type="ECO:0000256" key="7">
    <source>
        <dbReference type="ARBA" id="ARBA00022989"/>
    </source>
</evidence>
<dbReference type="EMBL" id="ACPB03019775">
    <property type="status" value="NOT_ANNOTATED_CDS"/>
    <property type="molecule type" value="Genomic_DNA"/>
</dbReference>
<dbReference type="GeneID" id="141457441"/>
<organism evidence="9 10">
    <name type="scientific">Rhodnius prolixus</name>
    <name type="common">Triatomid bug</name>
    <dbReference type="NCBI Taxonomy" id="13249"/>
    <lineage>
        <taxon>Eukaryota</taxon>
        <taxon>Metazoa</taxon>
        <taxon>Ecdysozoa</taxon>
        <taxon>Arthropoda</taxon>
        <taxon>Hexapoda</taxon>
        <taxon>Insecta</taxon>
        <taxon>Pterygota</taxon>
        <taxon>Neoptera</taxon>
        <taxon>Paraneoptera</taxon>
        <taxon>Hemiptera</taxon>
        <taxon>Heteroptera</taxon>
        <taxon>Panheteroptera</taxon>
        <taxon>Cimicomorpha</taxon>
        <taxon>Reduviidae</taxon>
        <taxon>Triatominae</taxon>
        <taxon>Rhodnius</taxon>
    </lineage>
</organism>
<dbReference type="HOGENOM" id="CLU_065716_1_0_1"/>
<evidence type="ECO:0000256" key="2">
    <source>
        <dbReference type="ARBA" id="ARBA00007695"/>
    </source>
</evidence>
<dbReference type="AlphaFoldDB" id="T1HLS7"/>
<evidence type="ECO:0000256" key="6">
    <source>
        <dbReference type="ARBA" id="ARBA00022824"/>
    </source>
</evidence>
<proteinExistence type="inferred from homology"/>
<evidence type="ECO:0000313" key="10">
    <source>
        <dbReference type="Proteomes" id="UP000015103"/>
    </source>
</evidence>
<evidence type="ECO:0000256" key="1">
    <source>
        <dbReference type="ARBA" id="ARBA00004115"/>
    </source>
</evidence>
<dbReference type="EnsemblMetazoa" id="RPRC005001-RA">
    <property type="protein sequence ID" value="RPRC005001-PA"/>
    <property type="gene ID" value="RPRC005001"/>
</dbReference>
<dbReference type="STRING" id="13249.T1HLS7"/>
<dbReference type="PANTHER" id="PTHR21397:SF4">
    <property type="entry name" value="ER MEMBRANE PROTEIN COMPLEX SUBUNIT 10"/>
    <property type="match status" value="1"/>
</dbReference>
<dbReference type="GO" id="GO:0072546">
    <property type="term" value="C:EMC complex"/>
    <property type="evidence" value="ECO:0007669"/>
    <property type="project" value="TreeGrafter"/>
</dbReference>
<dbReference type="Pfam" id="PF21203">
    <property type="entry name" value="ECM10"/>
    <property type="match status" value="1"/>
</dbReference>
<dbReference type="InParanoid" id="T1HLS7"/>
<keyword evidence="7" id="KW-1133">Transmembrane helix</keyword>
<keyword evidence="4" id="KW-0812">Transmembrane</keyword>
<sequence>MLIIFSLLLLYFSHFLKCDSDYDGPLTIKLFHNLEEPPNSKGWCPCAHITLKNVNTGSVKVKLLDWNTTTSSKLLTLGRKDKLYRLKALVLTSKGRKIVYRTFCKARKLIFDNATPTLTITLDYTGTIMGINIQDASFISEDRMTAQSPVVNPTVIVRATELGPAPDTATYIQKLEREREAKERGANMDNRSFFAKYWMYILLVIVVAVLSGSSNNEQAQNAR</sequence>